<organism evidence="2 3">
    <name type="scientific">Streptomyces minutiscleroticus</name>
    <dbReference type="NCBI Taxonomy" id="68238"/>
    <lineage>
        <taxon>Bacteria</taxon>
        <taxon>Bacillati</taxon>
        <taxon>Actinomycetota</taxon>
        <taxon>Actinomycetes</taxon>
        <taxon>Kitasatosporales</taxon>
        <taxon>Streptomycetaceae</taxon>
        <taxon>Streptomyces</taxon>
    </lineage>
</organism>
<sequence length="78" mass="8198">MAGHRLRRRPHLGRHLTAHGPLAGGTLYAFATGTAQALAVIHEAGVVHRDVKPQNVVLTPAGPRVLDFESPAPPTAPV</sequence>
<evidence type="ECO:0000313" key="2">
    <source>
        <dbReference type="EMBL" id="GGX59975.1"/>
    </source>
</evidence>
<reference evidence="2" key="2">
    <citation type="submission" date="2020-09" db="EMBL/GenBank/DDBJ databases">
        <authorList>
            <person name="Sun Q."/>
            <person name="Ohkuma M."/>
        </authorList>
    </citation>
    <scope>NUCLEOTIDE SEQUENCE</scope>
    <source>
        <strain evidence="2">JCM 4790</strain>
    </source>
</reference>
<evidence type="ECO:0000259" key="1">
    <source>
        <dbReference type="PROSITE" id="PS50011"/>
    </source>
</evidence>
<protein>
    <recommendedName>
        <fullName evidence="1">Protein kinase domain-containing protein</fullName>
    </recommendedName>
</protein>
<dbReference type="Pfam" id="PF00069">
    <property type="entry name" value="Pkinase"/>
    <property type="match status" value="1"/>
</dbReference>
<dbReference type="RefSeq" id="WP_373308723.1">
    <property type="nucleotide sequence ID" value="NZ_BMVU01000003.1"/>
</dbReference>
<dbReference type="Gene3D" id="1.10.510.10">
    <property type="entry name" value="Transferase(Phosphotransferase) domain 1"/>
    <property type="match status" value="1"/>
</dbReference>
<accession>A0A918KF70</accession>
<evidence type="ECO:0000313" key="3">
    <source>
        <dbReference type="Proteomes" id="UP000619244"/>
    </source>
</evidence>
<dbReference type="AlphaFoldDB" id="A0A918KF70"/>
<comment type="caution">
    <text evidence="2">The sequence shown here is derived from an EMBL/GenBank/DDBJ whole genome shotgun (WGS) entry which is preliminary data.</text>
</comment>
<dbReference type="PROSITE" id="PS50011">
    <property type="entry name" value="PROTEIN_KINASE_DOM"/>
    <property type="match status" value="1"/>
</dbReference>
<reference evidence="2" key="1">
    <citation type="journal article" date="2014" name="Int. J. Syst. Evol. Microbiol.">
        <title>Complete genome sequence of Corynebacterium casei LMG S-19264T (=DSM 44701T), isolated from a smear-ripened cheese.</title>
        <authorList>
            <consortium name="US DOE Joint Genome Institute (JGI-PGF)"/>
            <person name="Walter F."/>
            <person name="Albersmeier A."/>
            <person name="Kalinowski J."/>
            <person name="Ruckert C."/>
        </authorList>
    </citation>
    <scope>NUCLEOTIDE SEQUENCE</scope>
    <source>
        <strain evidence="2">JCM 4790</strain>
    </source>
</reference>
<dbReference type="GO" id="GO:0005524">
    <property type="term" value="F:ATP binding"/>
    <property type="evidence" value="ECO:0007669"/>
    <property type="project" value="InterPro"/>
</dbReference>
<dbReference type="InterPro" id="IPR008271">
    <property type="entry name" value="Ser/Thr_kinase_AS"/>
</dbReference>
<dbReference type="PROSITE" id="PS00108">
    <property type="entry name" value="PROTEIN_KINASE_ST"/>
    <property type="match status" value="1"/>
</dbReference>
<dbReference type="GO" id="GO:0004672">
    <property type="term" value="F:protein kinase activity"/>
    <property type="evidence" value="ECO:0007669"/>
    <property type="project" value="InterPro"/>
</dbReference>
<feature type="domain" description="Protein kinase" evidence="1">
    <location>
        <begin position="1"/>
        <end position="78"/>
    </location>
</feature>
<dbReference type="InterPro" id="IPR011009">
    <property type="entry name" value="Kinase-like_dom_sf"/>
</dbReference>
<proteinExistence type="predicted"/>
<dbReference type="SUPFAM" id="SSF56112">
    <property type="entry name" value="Protein kinase-like (PK-like)"/>
    <property type="match status" value="1"/>
</dbReference>
<dbReference type="Proteomes" id="UP000619244">
    <property type="component" value="Unassembled WGS sequence"/>
</dbReference>
<dbReference type="InterPro" id="IPR000719">
    <property type="entry name" value="Prot_kinase_dom"/>
</dbReference>
<gene>
    <name evidence="2" type="ORF">GCM10010358_13100</name>
</gene>
<keyword evidence="3" id="KW-1185">Reference proteome</keyword>
<dbReference type="EMBL" id="BMVU01000003">
    <property type="protein sequence ID" value="GGX59975.1"/>
    <property type="molecule type" value="Genomic_DNA"/>
</dbReference>
<name>A0A918KF70_9ACTN</name>